<evidence type="ECO:0000313" key="2">
    <source>
        <dbReference type="EMBL" id="KZV85903.1"/>
    </source>
</evidence>
<gene>
    <name evidence="2" type="ORF">EXIGLDRAFT_725414</name>
</gene>
<evidence type="ECO:0000313" key="3">
    <source>
        <dbReference type="Proteomes" id="UP000077266"/>
    </source>
</evidence>
<reference evidence="2 3" key="1">
    <citation type="journal article" date="2016" name="Mol. Biol. Evol.">
        <title>Comparative Genomics of Early-Diverging Mushroom-Forming Fungi Provides Insights into the Origins of Lignocellulose Decay Capabilities.</title>
        <authorList>
            <person name="Nagy L.G."/>
            <person name="Riley R."/>
            <person name="Tritt A."/>
            <person name="Adam C."/>
            <person name="Daum C."/>
            <person name="Floudas D."/>
            <person name="Sun H."/>
            <person name="Yadav J.S."/>
            <person name="Pangilinan J."/>
            <person name="Larsson K.H."/>
            <person name="Matsuura K."/>
            <person name="Barry K."/>
            <person name="Labutti K."/>
            <person name="Kuo R."/>
            <person name="Ohm R.A."/>
            <person name="Bhattacharya S.S."/>
            <person name="Shirouzu T."/>
            <person name="Yoshinaga Y."/>
            <person name="Martin F.M."/>
            <person name="Grigoriev I.V."/>
            <person name="Hibbett D.S."/>
        </authorList>
    </citation>
    <scope>NUCLEOTIDE SEQUENCE [LARGE SCALE GENOMIC DNA]</scope>
    <source>
        <strain evidence="2 3">HHB12029</strain>
    </source>
</reference>
<dbReference type="EMBL" id="KV426172">
    <property type="protein sequence ID" value="KZV85903.1"/>
    <property type="molecule type" value="Genomic_DNA"/>
</dbReference>
<dbReference type="AlphaFoldDB" id="A0A165E261"/>
<dbReference type="InParanoid" id="A0A165E261"/>
<sequence>MHPVDPVPSHAEGIAARDVERGEPDSSNATSNRLVNEMQELPHGDGHETGSAILLELEDAVRDAGLSVDVLLASLRRVNQRVEGAESEVGSALPPIYMHSEPGEVQ</sequence>
<feature type="region of interest" description="Disordered" evidence="1">
    <location>
        <begin position="1"/>
        <end position="48"/>
    </location>
</feature>
<accession>A0A165E261</accession>
<organism evidence="2 3">
    <name type="scientific">Exidia glandulosa HHB12029</name>
    <dbReference type="NCBI Taxonomy" id="1314781"/>
    <lineage>
        <taxon>Eukaryota</taxon>
        <taxon>Fungi</taxon>
        <taxon>Dikarya</taxon>
        <taxon>Basidiomycota</taxon>
        <taxon>Agaricomycotina</taxon>
        <taxon>Agaricomycetes</taxon>
        <taxon>Auriculariales</taxon>
        <taxon>Exidiaceae</taxon>
        <taxon>Exidia</taxon>
    </lineage>
</organism>
<evidence type="ECO:0000256" key="1">
    <source>
        <dbReference type="SAM" id="MobiDB-lite"/>
    </source>
</evidence>
<proteinExistence type="predicted"/>
<feature type="compositionally biased region" description="Polar residues" evidence="1">
    <location>
        <begin position="25"/>
        <end position="34"/>
    </location>
</feature>
<dbReference type="Proteomes" id="UP000077266">
    <property type="component" value="Unassembled WGS sequence"/>
</dbReference>
<feature type="region of interest" description="Disordered" evidence="1">
    <location>
        <begin position="81"/>
        <end position="106"/>
    </location>
</feature>
<name>A0A165E261_EXIGL</name>
<protein>
    <submittedName>
        <fullName evidence="2">Uncharacterized protein</fullName>
    </submittedName>
</protein>
<keyword evidence="3" id="KW-1185">Reference proteome</keyword>
<feature type="compositionally biased region" description="Basic and acidic residues" evidence="1">
    <location>
        <begin position="15"/>
        <end position="24"/>
    </location>
</feature>